<proteinExistence type="predicted"/>
<dbReference type="GO" id="GO:0005759">
    <property type="term" value="C:mitochondrial matrix"/>
    <property type="evidence" value="ECO:0007669"/>
    <property type="project" value="TreeGrafter"/>
</dbReference>
<dbReference type="PANTHER" id="PTHR40020:SF1">
    <property type="entry name" value="CYTOCHROME C OXIDASE ASSEMBLY FACTOR 2"/>
    <property type="match status" value="1"/>
</dbReference>
<protein>
    <submittedName>
        <fullName evidence="2">Uncharacterized protein</fullName>
    </submittedName>
</protein>
<gene>
    <name evidence="2" type="ORF">BJ508DRAFT_413905</name>
</gene>
<dbReference type="AlphaFoldDB" id="A0A3N4IEV6"/>
<accession>A0A3N4IEV6</accession>
<dbReference type="PANTHER" id="PTHR40020">
    <property type="entry name" value="CYTOCHROME C OXIDASE ASSEMBLY FACTOR 2"/>
    <property type="match status" value="1"/>
</dbReference>
<sequence length="91" mass="9991">MHPRSFFTTSLFTTTALLSFAVVSIPHVLPCPAPKVVMTEAVDKKDDVVATKECPIPKPLKIAEKIGIVGGSGEVREFDVKRKVEVISERR</sequence>
<keyword evidence="1" id="KW-0732">Signal</keyword>
<name>A0A3N4IEV6_ASCIM</name>
<dbReference type="EMBL" id="ML119669">
    <property type="protein sequence ID" value="RPA82741.1"/>
    <property type="molecule type" value="Genomic_DNA"/>
</dbReference>
<evidence type="ECO:0000313" key="2">
    <source>
        <dbReference type="EMBL" id="RPA82741.1"/>
    </source>
</evidence>
<dbReference type="Pfam" id="PF17051">
    <property type="entry name" value="COA2"/>
    <property type="match status" value="1"/>
</dbReference>
<dbReference type="InterPro" id="IPR031459">
    <property type="entry name" value="Coa2"/>
</dbReference>
<dbReference type="Proteomes" id="UP000275078">
    <property type="component" value="Unassembled WGS sequence"/>
</dbReference>
<reference evidence="2 3" key="1">
    <citation type="journal article" date="2018" name="Nat. Ecol. Evol.">
        <title>Pezizomycetes genomes reveal the molecular basis of ectomycorrhizal truffle lifestyle.</title>
        <authorList>
            <person name="Murat C."/>
            <person name="Payen T."/>
            <person name="Noel B."/>
            <person name="Kuo A."/>
            <person name="Morin E."/>
            <person name="Chen J."/>
            <person name="Kohler A."/>
            <person name="Krizsan K."/>
            <person name="Balestrini R."/>
            <person name="Da Silva C."/>
            <person name="Montanini B."/>
            <person name="Hainaut M."/>
            <person name="Levati E."/>
            <person name="Barry K.W."/>
            <person name="Belfiori B."/>
            <person name="Cichocki N."/>
            <person name="Clum A."/>
            <person name="Dockter R.B."/>
            <person name="Fauchery L."/>
            <person name="Guy J."/>
            <person name="Iotti M."/>
            <person name="Le Tacon F."/>
            <person name="Lindquist E.A."/>
            <person name="Lipzen A."/>
            <person name="Malagnac F."/>
            <person name="Mello A."/>
            <person name="Molinier V."/>
            <person name="Miyauchi S."/>
            <person name="Poulain J."/>
            <person name="Riccioni C."/>
            <person name="Rubini A."/>
            <person name="Sitrit Y."/>
            <person name="Splivallo R."/>
            <person name="Traeger S."/>
            <person name="Wang M."/>
            <person name="Zifcakova L."/>
            <person name="Wipf D."/>
            <person name="Zambonelli A."/>
            <person name="Paolocci F."/>
            <person name="Nowrousian M."/>
            <person name="Ottonello S."/>
            <person name="Baldrian P."/>
            <person name="Spatafora J.W."/>
            <person name="Henrissat B."/>
            <person name="Nagy L.G."/>
            <person name="Aury J.M."/>
            <person name="Wincker P."/>
            <person name="Grigoriev I.V."/>
            <person name="Bonfante P."/>
            <person name="Martin F.M."/>
        </authorList>
    </citation>
    <scope>NUCLEOTIDE SEQUENCE [LARGE SCALE GENOMIC DNA]</scope>
    <source>
        <strain evidence="2 3">RN42</strain>
    </source>
</reference>
<evidence type="ECO:0000313" key="3">
    <source>
        <dbReference type="Proteomes" id="UP000275078"/>
    </source>
</evidence>
<feature type="chain" id="PRO_5018329202" evidence="1">
    <location>
        <begin position="22"/>
        <end position="91"/>
    </location>
</feature>
<organism evidence="2 3">
    <name type="scientific">Ascobolus immersus RN42</name>
    <dbReference type="NCBI Taxonomy" id="1160509"/>
    <lineage>
        <taxon>Eukaryota</taxon>
        <taxon>Fungi</taxon>
        <taxon>Dikarya</taxon>
        <taxon>Ascomycota</taxon>
        <taxon>Pezizomycotina</taxon>
        <taxon>Pezizomycetes</taxon>
        <taxon>Pezizales</taxon>
        <taxon>Ascobolaceae</taxon>
        <taxon>Ascobolus</taxon>
    </lineage>
</organism>
<keyword evidence="3" id="KW-1185">Reference proteome</keyword>
<evidence type="ECO:0000256" key="1">
    <source>
        <dbReference type="SAM" id="SignalP"/>
    </source>
</evidence>
<dbReference type="GO" id="GO:0033617">
    <property type="term" value="P:mitochondrial respiratory chain complex IV assembly"/>
    <property type="evidence" value="ECO:0007669"/>
    <property type="project" value="InterPro"/>
</dbReference>
<feature type="signal peptide" evidence="1">
    <location>
        <begin position="1"/>
        <end position="21"/>
    </location>
</feature>
<dbReference type="OrthoDB" id="5410040at2759"/>